<keyword evidence="2" id="KW-1133">Transmembrane helix</keyword>
<dbReference type="GO" id="GO:0006508">
    <property type="term" value="P:proteolysis"/>
    <property type="evidence" value="ECO:0007669"/>
    <property type="project" value="InterPro"/>
</dbReference>
<organism evidence="3 4">
    <name type="scientific">Bacillus infantis</name>
    <dbReference type="NCBI Taxonomy" id="324767"/>
    <lineage>
        <taxon>Bacteria</taxon>
        <taxon>Bacillati</taxon>
        <taxon>Bacillota</taxon>
        <taxon>Bacilli</taxon>
        <taxon>Bacillales</taxon>
        <taxon>Bacillaceae</taxon>
        <taxon>Bacillus</taxon>
    </lineage>
</organism>
<dbReference type="AlphaFoldDB" id="A0A5D4REW9"/>
<feature type="transmembrane region" description="Helical" evidence="2">
    <location>
        <begin position="6"/>
        <end position="27"/>
    </location>
</feature>
<evidence type="ECO:0000256" key="2">
    <source>
        <dbReference type="SAM" id="Phobius"/>
    </source>
</evidence>
<dbReference type="InterPro" id="IPR005081">
    <property type="entry name" value="SpoIIGA"/>
</dbReference>
<name>A0A5D4REW9_9BACI</name>
<comment type="caution">
    <text evidence="3">The sequence shown here is derived from an EMBL/GenBank/DDBJ whole genome shotgun (WGS) entry which is preliminary data.</text>
</comment>
<gene>
    <name evidence="3" type="primary">spoIIGA</name>
    <name evidence="3" type="ORF">FZD51_05445</name>
</gene>
<dbReference type="NCBIfam" id="TIGR02854">
    <property type="entry name" value="spore_II_GA"/>
    <property type="match status" value="1"/>
</dbReference>
<dbReference type="RefSeq" id="WP_148973846.1">
    <property type="nucleotide sequence ID" value="NZ_CP160000.1"/>
</dbReference>
<dbReference type="GO" id="GO:0004190">
    <property type="term" value="F:aspartic-type endopeptidase activity"/>
    <property type="evidence" value="ECO:0007669"/>
    <property type="project" value="InterPro"/>
</dbReference>
<feature type="transmembrane region" description="Helical" evidence="2">
    <location>
        <begin position="90"/>
        <end position="110"/>
    </location>
</feature>
<protein>
    <submittedName>
        <fullName evidence="3">Sigma-E processing peptidase SpoIIGA</fullName>
    </submittedName>
</protein>
<feature type="transmembrane region" description="Helical" evidence="2">
    <location>
        <begin position="130"/>
        <end position="147"/>
    </location>
</feature>
<sequence length="312" mass="34610">MAIYLDIIWLLNFLFDSLLLYLTAIFLKRDVSIWRILAGGAAGSLIVLLAVTPVQSISGHPLSKLLFSIVMVVLAFGYKRAGYFVKGLFTFYMATFLIGGTLIGAHYFVKFDFELSSAVLLGSVKGFGDPISWMFVIFGFPAAWHFSRKHGENMEMANIQYDQLAEVCISINGIDLNFKGLVDTGNQLYDPISRTPVMIASLKGMAEKLPEVLLAVSQDPEPFLMGEARIPTDWENRMRILPCKVVGQEHQLIIAMKPDRIIIQRGEEKILAGKALISFTMQQLSSDDAFDCIIHPKMMTGAGKAESAEKVS</sequence>
<accession>A0A5D4REW9</accession>
<evidence type="ECO:0000313" key="3">
    <source>
        <dbReference type="EMBL" id="TYS50003.1"/>
    </source>
</evidence>
<dbReference type="Proteomes" id="UP000322139">
    <property type="component" value="Unassembled WGS sequence"/>
</dbReference>
<keyword evidence="2" id="KW-0472">Membrane</keyword>
<dbReference type="GO" id="GO:0030436">
    <property type="term" value="P:asexual sporulation"/>
    <property type="evidence" value="ECO:0007669"/>
    <property type="project" value="InterPro"/>
</dbReference>
<proteinExistence type="predicted"/>
<dbReference type="PIRSF" id="PIRSF018571">
    <property type="entry name" value="SpoIIGA"/>
    <property type="match status" value="1"/>
</dbReference>
<dbReference type="EMBL" id="VTER01000003">
    <property type="protein sequence ID" value="TYS50003.1"/>
    <property type="molecule type" value="Genomic_DNA"/>
</dbReference>
<dbReference type="Pfam" id="PF03419">
    <property type="entry name" value="Peptidase_U4"/>
    <property type="match status" value="1"/>
</dbReference>
<evidence type="ECO:0000313" key="4">
    <source>
        <dbReference type="Proteomes" id="UP000322139"/>
    </source>
</evidence>
<keyword evidence="2" id="KW-0812">Transmembrane</keyword>
<dbReference type="GeneID" id="97349033"/>
<reference evidence="3 4" key="1">
    <citation type="submission" date="2019-08" db="EMBL/GenBank/DDBJ databases">
        <title>Bacillus genomes from the desert of Cuatro Cienegas, Coahuila.</title>
        <authorList>
            <person name="Olmedo-Alvarez G."/>
        </authorList>
    </citation>
    <scope>NUCLEOTIDE SEQUENCE [LARGE SCALE GENOMIC DNA]</scope>
    <source>
        <strain evidence="3 4">CH446_14T</strain>
    </source>
</reference>
<feature type="transmembrane region" description="Helical" evidence="2">
    <location>
        <begin position="34"/>
        <end position="55"/>
    </location>
</feature>
<feature type="active site" evidence="1">
    <location>
        <position position="183"/>
    </location>
</feature>
<evidence type="ECO:0000256" key="1">
    <source>
        <dbReference type="PIRSR" id="PIRSR018571-1"/>
    </source>
</evidence>
<feature type="transmembrane region" description="Helical" evidence="2">
    <location>
        <begin position="61"/>
        <end position="78"/>
    </location>
</feature>